<dbReference type="AlphaFoldDB" id="A0A061AYK8"/>
<reference evidence="4" key="1">
    <citation type="journal article" date="2014" name="Genome Announc.">
        <title>Genome sequence of the yeast Cyberlindnera fabianii (Hansenula fabianii).</title>
        <authorList>
            <person name="Freel K.C."/>
            <person name="Sarilar V."/>
            <person name="Neuveglise C."/>
            <person name="Devillers H."/>
            <person name="Friedrich A."/>
            <person name="Schacherer J."/>
        </authorList>
    </citation>
    <scope>NUCLEOTIDE SEQUENCE</scope>
    <source>
        <strain evidence="4">YJS4271</strain>
    </source>
</reference>
<protein>
    <submittedName>
        <fullName evidence="4">CYFA0S05e00716g1_1</fullName>
    </submittedName>
    <submittedName>
        <fullName evidence="5">Nucleolar protein 8</fullName>
    </submittedName>
</protein>
<feature type="coiled-coil region" evidence="2">
    <location>
        <begin position="215"/>
        <end position="242"/>
    </location>
</feature>
<dbReference type="InterPro" id="IPR000504">
    <property type="entry name" value="RRM_dom"/>
</dbReference>
<dbReference type="Proteomes" id="UP000189513">
    <property type="component" value="Unassembled WGS sequence"/>
</dbReference>
<dbReference type="OMA" id="TKLWGYE"/>
<dbReference type="OrthoDB" id="21643at2759"/>
<gene>
    <name evidence="5" type="ORF">BON22_2239</name>
    <name evidence="4" type="ORF">CYFA0S_05e00716g</name>
</gene>
<dbReference type="Gene3D" id="3.30.70.330">
    <property type="match status" value="1"/>
</dbReference>
<keyword evidence="2" id="KW-0175">Coiled coil</keyword>
<evidence type="ECO:0000256" key="2">
    <source>
        <dbReference type="SAM" id="Coils"/>
    </source>
</evidence>
<dbReference type="GO" id="GO:0003723">
    <property type="term" value="F:RNA binding"/>
    <property type="evidence" value="ECO:0007669"/>
    <property type="project" value="UniProtKB-UniRule"/>
</dbReference>
<evidence type="ECO:0000313" key="6">
    <source>
        <dbReference type="Proteomes" id="UP000189513"/>
    </source>
</evidence>
<dbReference type="STRING" id="36022.A0A061AYK8"/>
<dbReference type="InterPro" id="IPR012677">
    <property type="entry name" value="Nucleotide-bd_a/b_plait_sf"/>
</dbReference>
<dbReference type="SUPFAM" id="SSF54928">
    <property type="entry name" value="RNA-binding domain, RBD"/>
    <property type="match status" value="1"/>
</dbReference>
<feature type="domain" description="RRM" evidence="3">
    <location>
        <begin position="8"/>
        <end position="88"/>
    </location>
</feature>
<keyword evidence="1" id="KW-0694">RNA-binding</keyword>
<reference evidence="5" key="3">
    <citation type="submission" date="2017-01" db="EMBL/GenBank/DDBJ databases">
        <authorList>
            <person name="Mah S.A."/>
            <person name="Swanson W.J."/>
            <person name="Moy G.W."/>
            <person name="Vacquier V.D."/>
        </authorList>
    </citation>
    <scope>NUCLEOTIDE SEQUENCE [LARGE SCALE GENOMIC DNA]</scope>
    <source>
        <strain evidence="5">65</strain>
    </source>
</reference>
<dbReference type="InterPro" id="IPR035979">
    <property type="entry name" value="RBD_domain_sf"/>
</dbReference>
<dbReference type="VEuPathDB" id="FungiDB:BON22_2239"/>
<accession>A0A061AYK8</accession>
<evidence type="ECO:0000313" key="4">
    <source>
        <dbReference type="EMBL" id="CDR40454.1"/>
    </source>
</evidence>
<sequence>MTETLTTRRLFIGNISSQLFDTPEDITSRISRFGKLSSSFEGHFNEVRGTGFGYLNVEIDDKQYAKLKASLNGAKFKGSTLVIDVAKDDFEKRGEVDRARPGDKQEARLLKNQWEHYKKLENIKMSFKDRQEIIKGRERKSRRKGIKSMTLRVNFNGTLKVVKCKKTKLWGYEKNKKARDLVYRFLNGAWRDGNEHIVERLSTIQLKQGGNNLTIEVQRDDNQILEAAVDKEDEEMEMEKNSKVLASILGKFDFDKPLDYKEEVDEFGGSDYEYNKSDLESDQDDFVMDSANLKDIEYVKEGEFSKYSPQKPKVYDEDEDDDTDLYTQQTYITENFTKTQSQQSEDEKMEVDDDSEEEFIPTFGQDPEPKDKPEVKLLEGTVSNTETLRSLFTTDEPKTFNLIEEDDDIDQSIPVPEQIQLPTVSPLASIAPKKNKRALFFAHLDSPFLVAQTQLSKLEQPVNFENWDTTFWEKRAEWTQECKRRKRDVLRQMRKKNAKNSRVFV</sequence>
<proteinExistence type="predicted"/>
<evidence type="ECO:0000259" key="3">
    <source>
        <dbReference type="PROSITE" id="PS50102"/>
    </source>
</evidence>
<reference evidence="6" key="2">
    <citation type="journal article" date="2017" name="Genome Announc.">
        <title>Genome sequences of Cyberlindnera fabianii 65, Pichia kudriavzevii 129, and Saccharomyces cerevisiae 131 isolated from fermented masau fruits in Zimbabwe.</title>
        <authorList>
            <person name="van Rijswijck I.M.H."/>
            <person name="Derks M.F.L."/>
            <person name="Abee T."/>
            <person name="de Ridder D."/>
            <person name="Smid E.J."/>
        </authorList>
    </citation>
    <scope>NUCLEOTIDE SEQUENCE [LARGE SCALE GENOMIC DNA]</scope>
    <source>
        <strain evidence="6">65</strain>
    </source>
</reference>
<evidence type="ECO:0000313" key="5">
    <source>
        <dbReference type="EMBL" id="ONH68272.1"/>
    </source>
</evidence>
<name>A0A061AYK8_CYBFA</name>
<dbReference type="EMBL" id="LK052890">
    <property type="protein sequence ID" value="CDR40454.1"/>
    <property type="molecule type" value="Genomic_DNA"/>
</dbReference>
<keyword evidence="6" id="KW-1185">Reference proteome</keyword>
<dbReference type="EMBL" id="MPUK01000003">
    <property type="protein sequence ID" value="ONH68272.1"/>
    <property type="molecule type" value="Genomic_DNA"/>
</dbReference>
<evidence type="ECO:0000256" key="1">
    <source>
        <dbReference type="PROSITE-ProRule" id="PRU00176"/>
    </source>
</evidence>
<organism evidence="4">
    <name type="scientific">Cyberlindnera fabianii</name>
    <name type="common">Yeast</name>
    <name type="synonym">Hansenula fabianii</name>
    <dbReference type="NCBI Taxonomy" id="36022"/>
    <lineage>
        <taxon>Eukaryota</taxon>
        <taxon>Fungi</taxon>
        <taxon>Dikarya</taxon>
        <taxon>Ascomycota</taxon>
        <taxon>Saccharomycotina</taxon>
        <taxon>Saccharomycetes</taxon>
        <taxon>Phaffomycetales</taxon>
        <taxon>Phaffomycetaceae</taxon>
        <taxon>Cyberlindnera</taxon>
    </lineage>
</organism>
<dbReference type="PROSITE" id="PS50102">
    <property type="entry name" value="RRM"/>
    <property type="match status" value="1"/>
</dbReference>